<dbReference type="SUPFAM" id="SSF88946">
    <property type="entry name" value="Sigma2 domain of RNA polymerase sigma factors"/>
    <property type="match status" value="1"/>
</dbReference>
<dbReference type="InterPro" id="IPR007627">
    <property type="entry name" value="RNA_pol_sigma70_r2"/>
</dbReference>
<evidence type="ECO:0000313" key="7">
    <source>
        <dbReference type="EMBL" id="PYF77413.1"/>
    </source>
</evidence>
<evidence type="ECO:0000259" key="5">
    <source>
        <dbReference type="Pfam" id="PF04542"/>
    </source>
</evidence>
<dbReference type="InterPro" id="IPR013325">
    <property type="entry name" value="RNA_pol_sigma_r2"/>
</dbReference>
<keyword evidence="8" id="KW-1185">Reference proteome</keyword>
<evidence type="ECO:0000259" key="6">
    <source>
        <dbReference type="Pfam" id="PF08281"/>
    </source>
</evidence>
<evidence type="ECO:0000256" key="1">
    <source>
        <dbReference type="ARBA" id="ARBA00010641"/>
    </source>
</evidence>
<protein>
    <submittedName>
        <fullName evidence="7">RNA polymerase sigma-70 factor (ECF subfamily)</fullName>
    </submittedName>
</protein>
<dbReference type="NCBIfam" id="TIGR02985">
    <property type="entry name" value="Sig70_bacteroi1"/>
    <property type="match status" value="1"/>
</dbReference>
<dbReference type="OrthoDB" id="659569at2"/>
<dbReference type="InterPro" id="IPR039425">
    <property type="entry name" value="RNA_pol_sigma-70-like"/>
</dbReference>
<organism evidence="7 8">
    <name type="scientific">Pedobacter nutrimenti</name>
    <dbReference type="NCBI Taxonomy" id="1241337"/>
    <lineage>
        <taxon>Bacteria</taxon>
        <taxon>Pseudomonadati</taxon>
        <taxon>Bacteroidota</taxon>
        <taxon>Sphingobacteriia</taxon>
        <taxon>Sphingobacteriales</taxon>
        <taxon>Sphingobacteriaceae</taxon>
        <taxon>Pedobacter</taxon>
    </lineage>
</organism>
<dbReference type="InterPro" id="IPR014327">
    <property type="entry name" value="RNA_pol_sigma70_bacteroid"/>
</dbReference>
<keyword evidence="4" id="KW-0804">Transcription</keyword>
<comment type="caution">
    <text evidence="7">The sequence shown here is derived from an EMBL/GenBank/DDBJ whole genome shotgun (WGS) entry which is preliminary data.</text>
</comment>
<dbReference type="Pfam" id="PF08281">
    <property type="entry name" value="Sigma70_r4_2"/>
    <property type="match status" value="1"/>
</dbReference>
<dbReference type="GO" id="GO:0003677">
    <property type="term" value="F:DNA binding"/>
    <property type="evidence" value="ECO:0007669"/>
    <property type="project" value="InterPro"/>
</dbReference>
<dbReference type="Proteomes" id="UP000248198">
    <property type="component" value="Unassembled WGS sequence"/>
</dbReference>
<accession>A0A318UN48</accession>
<name>A0A318UN48_9SPHI</name>
<evidence type="ECO:0000256" key="2">
    <source>
        <dbReference type="ARBA" id="ARBA00023015"/>
    </source>
</evidence>
<dbReference type="Gene3D" id="1.10.10.10">
    <property type="entry name" value="Winged helix-like DNA-binding domain superfamily/Winged helix DNA-binding domain"/>
    <property type="match status" value="1"/>
</dbReference>
<evidence type="ECO:0000313" key="8">
    <source>
        <dbReference type="Proteomes" id="UP000248198"/>
    </source>
</evidence>
<dbReference type="InterPro" id="IPR014284">
    <property type="entry name" value="RNA_pol_sigma-70_dom"/>
</dbReference>
<keyword evidence="2" id="KW-0805">Transcription regulation</keyword>
<dbReference type="PANTHER" id="PTHR43133:SF46">
    <property type="entry name" value="RNA POLYMERASE SIGMA-70 FACTOR ECF SUBFAMILY"/>
    <property type="match status" value="1"/>
</dbReference>
<feature type="domain" description="RNA polymerase sigma factor 70 region 4 type 2" evidence="6">
    <location>
        <begin position="126"/>
        <end position="173"/>
    </location>
</feature>
<dbReference type="InterPro" id="IPR036388">
    <property type="entry name" value="WH-like_DNA-bd_sf"/>
</dbReference>
<dbReference type="RefSeq" id="WP_110827452.1">
    <property type="nucleotide sequence ID" value="NZ_QKLU01000001.1"/>
</dbReference>
<dbReference type="AlphaFoldDB" id="A0A318UN48"/>
<proteinExistence type="inferred from homology"/>
<comment type="similarity">
    <text evidence="1">Belongs to the sigma-70 factor family. ECF subfamily.</text>
</comment>
<evidence type="ECO:0000256" key="3">
    <source>
        <dbReference type="ARBA" id="ARBA00023082"/>
    </source>
</evidence>
<evidence type="ECO:0000256" key="4">
    <source>
        <dbReference type="ARBA" id="ARBA00023163"/>
    </source>
</evidence>
<feature type="domain" description="RNA polymerase sigma-70 region 2" evidence="5">
    <location>
        <begin position="28"/>
        <end position="93"/>
    </location>
</feature>
<dbReference type="Gene3D" id="1.10.1740.10">
    <property type="match status" value="1"/>
</dbReference>
<gene>
    <name evidence="7" type="ORF">B0O44_101895</name>
</gene>
<sequence length="192" mass="22873">MRDYSKLSDVELVQLVKQGEEKAFSQIYDRYWSVLFLHARKMLHHDEEAKDIVQNLFFRLFEQFSGLDFHCSLSAYLYKSVRNMVLDNIRHRKVVNRHLESFNEFARENIVIPEEQIRQKELQSIIESEIELLPPKMREVFLLSRRHYMSHKQISTHLGITEHTIKSQIGNAIRILRLKVGILALIACFLYK</sequence>
<dbReference type="Pfam" id="PF04542">
    <property type="entry name" value="Sigma70_r2"/>
    <property type="match status" value="1"/>
</dbReference>
<dbReference type="PANTHER" id="PTHR43133">
    <property type="entry name" value="RNA POLYMERASE ECF-TYPE SIGMA FACTO"/>
    <property type="match status" value="1"/>
</dbReference>
<dbReference type="GO" id="GO:0016987">
    <property type="term" value="F:sigma factor activity"/>
    <property type="evidence" value="ECO:0007669"/>
    <property type="project" value="UniProtKB-KW"/>
</dbReference>
<dbReference type="NCBIfam" id="TIGR02937">
    <property type="entry name" value="sigma70-ECF"/>
    <property type="match status" value="1"/>
</dbReference>
<dbReference type="SUPFAM" id="SSF88659">
    <property type="entry name" value="Sigma3 and sigma4 domains of RNA polymerase sigma factors"/>
    <property type="match status" value="1"/>
</dbReference>
<dbReference type="GO" id="GO:0006352">
    <property type="term" value="P:DNA-templated transcription initiation"/>
    <property type="evidence" value="ECO:0007669"/>
    <property type="project" value="InterPro"/>
</dbReference>
<keyword evidence="3" id="KW-0731">Sigma factor</keyword>
<dbReference type="InterPro" id="IPR013249">
    <property type="entry name" value="RNA_pol_sigma70_r4_t2"/>
</dbReference>
<dbReference type="EMBL" id="QKLU01000001">
    <property type="protein sequence ID" value="PYF77413.1"/>
    <property type="molecule type" value="Genomic_DNA"/>
</dbReference>
<reference evidence="7 8" key="1">
    <citation type="submission" date="2018-06" db="EMBL/GenBank/DDBJ databases">
        <title>Genomic Encyclopedia of Archaeal and Bacterial Type Strains, Phase II (KMG-II): from individual species to whole genera.</title>
        <authorList>
            <person name="Goeker M."/>
        </authorList>
    </citation>
    <scope>NUCLEOTIDE SEQUENCE [LARGE SCALE GENOMIC DNA]</scope>
    <source>
        <strain evidence="7 8">DSM 27372</strain>
    </source>
</reference>
<dbReference type="InterPro" id="IPR013324">
    <property type="entry name" value="RNA_pol_sigma_r3/r4-like"/>
</dbReference>